<evidence type="ECO:0000256" key="2">
    <source>
        <dbReference type="ARBA" id="ARBA00022833"/>
    </source>
</evidence>
<dbReference type="AlphaFoldDB" id="A0A0P7APV6"/>
<keyword evidence="6" id="KW-0539">Nucleus</keyword>
<evidence type="ECO:0008006" key="9">
    <source>
        <dbReference type="Google" id="ProtNLM"/>
    </source>
</evidence>
<name>A0A0P7APV6_9HYPO</name>
<dbReference type="PANTHER" id="PTHR36206">
    <property type="entry name" value="ASPERCRYPTIN BIOSYNTHESIS CLUSTER-SPECIFIC TRANSCRIPTION REGULATOR ATNN-RELATED"/>
    <property type="match status" value="1"/>
</dbReference>
<evidence type="ECO:0000256" key="6">
    <source>
        <dbReference type="ARBA" id="ARBA00023242"/>
    </source>
</evidence>
<proteinExistence type="predicted"/>
<dbReference type="Pfam" id="PF11951">
    <property type="entry name" value="Fungal_trans_2"/>
    <property type="match status" value="1"/>
</dbReference>
<dbReference type="OrthoDB" id="3598904at2759"/>
<accession>A0A0P7APV6</accession>
<sequence length="390" mass="43168">MYVSSPAVGVAHFLGTSTGRGCDGYPGPSAAIGLLSSPEARSFQFFMEKTLAGFQTFFKDDLWNTHVPQVASSADCIRHAVVALASYHEQHQPESKFGLRNYNLAIKGLLTESSPHILILSCLIFICIEILQGRTQSAIGLFKYGCGIIQSRTGQRRTDELAEAFLRRLGVQISMLVGDVDFELPLLTCRPREFDSLTEAREALLDIILDQASPGLKGQAPCILAKHAAKLEQWGRSFDALQNVYDTRAVALLQLYRRDLEVNLARYTRGDPFFWDHSVVEFEEIIHHAAVAGGASSFHMDMGVSPILFSVVARCRNPQVRQKAMAVLAGQAQEGVWNGTLTAKVAGRPIELESAGVEARIRTVRVHLGERAARIVYGWDNEFTEETMEW</sequence>
<dbReference type="PANTHER" id="PTHR36206:SF12">
    <property type="entry name" value="ASPERCRYPTIN BIOSYNTHESIS CLUSTER-SPECIFIC TRANSCRIPTION REGULATOR ATNN-RELATED"/>
    <property type="match status" value="1"/>
</dbReference>
<reference evidence="7 8" key="1">
    <citation type="submission" date="2015-09" db="EMBL/GenBank/DDBJ databases">
        <title>Draft genome of a European isolate of the apple canker pathogen Neonectria ditissima.</title>
        <authorList>
            <person name="Gomez-Cortecero A."/>
            <person name="Harrison R.J."/>
            <person name="Armitage A.D."/>
        </authorList>
    </citation>
    <scope>NUCLEOTIDE SEQUENCE [LARGE SCALE GENOMIC DNA]</scope>
    <source>
        <strain evidence="7 8">R09/05</strain>
    </source>
</reference>
<dbReference type="InterPro" id="IPR021858">
    <property type="entry name" value="Fun_TF"/>
</dbReference>
<dbReference type="InterPro" id="IPR052360">
    <property type="entry name" value="Transcr_Regulatory_Proteins"/>
</dbReference>
<keyword evidence="4" id="KW-0238">DNA-binding</keyword>
<keyword evidence="1" id="KW-0479">Metal-binding</keyword>
<evidence type="ECO:0000256" key="5">
    <source>
        <dbReference type="ARBA" id="ARBA00023163"/>
    </source>
</evidence>
<evidence type="ECO:0000256" key="1">
    <source>
        <dbReference type="ARBA" id="ARBA00022723"/>
    </source>
</evidence>
<dbReference type="GO" id="GO:0003677">
    <property type="term" value="F:DNA binding"/>
    <property type="evidence" value="ECO:0007669"/>
    <property type="project" value="UniProtKB-KW"/>
</dbReference>
<evidence type="ECO:0000313" key="8">
    <source>
        <dbReference type="Proteomes" id="UP000050424"/>
    </source>
</evidence>
<protein>
    <recommendedName>
        <fullName evidence="9">C6 zinc finger domain protein</fullName>
    </recommendedName>
</protein>
<keyword evidence="8" id="KW-1185">Reference proteome</keyword>
<dbReference type="Proteomes" id="UP000050424">
    <property type="component" value="Unassembled WGS sequence"/>
</dbReference>
<dbReference type="STRING" id="78410.A0A0P7APV6"/>
<comment type="caution">
    <text evidence="7">The sequence shown here is derived from an EMBL/GenBank/DDBJ whole genome shotgun (WGS) entry which is preliminary data.</text>
</comment>
<keyword evidence="3" id="KW-0805">Transcription regulation</keyword>
<gene>
    <name evidence="7" type="ORF">AK830_g12238</name>
</gene>
<evidence type="ECO:0000256" key="3">
    <source>
        <dbReference type="ARBA" id="ARBA00023015"/>
    </source>
</evidence>
<evidence type="ECO:0000256" key="4">
    <source>
        <dbReference type="ARBA" id="ARBA00023125"/>
    </source>
</evidence>
<keyword evidence="5" id="KW-0804">Transcription</keyword>
<keyword evidence="2" id="KW-0862">Zinc</keyword>
<evidence type="ECO:0000313" key="7">
    <source>
        <dbReference type="EMBL" id="KPM34328.1"/>
    </source>
</evidence>
<organism evidence="7 8">
    <name type="scientific">Neonectria ditissima</name>
    <dbReference type="NCBI Taxonomy" id="78410"/>
    <lineage>
        <taxon>Eukaryota</taxon>
        <taxon>Fungi</taxon>
        <taxon>Dikarya</taxon>
        <taxon>Ascomycota</taxon>
        <taxon>Pezizomycotina</taxon>
        <taxon>Sordariomycetes</taxon>
        <taxon>Hypocreomycetidae</taxon>
        <taxon>Hypocreales</taxon>
        <taxon>Nectriaceae</taxon>
        <taxon>Neonectria</taxon>
    </lineage>
</organism>
<dbReference type="EMBL" id="LKCW01000355">
    <property type="protein sequence ID" value="KPM34328.1"/>
    <property type="molecule type" value="Genomic_DNA"/>
</dbReference>
<dbReference type="GO" id="GO:0046872">
    <property type="term" value="F:metal ion binding"/>
    <property type="evidence" value="ECO:0007669"/>
    <property type="project" value="UniProtKB-KW"/>
</dbReference>